<dbReference type="InterPro" id="IPR003594">
    <property type="entry name" value="HATPase_dom"/>
</dbReference>
<keyword evidence="5" id="KW-0597">Phosphoprotein</keyword>
<dbReference type="Gene3D" id="3.30.565.10">
    <property type="entry name" value="Histidine kinase-like ATPase, C-terminal domain"/>
    <property type="match status" value="1"/>
</dbReference>
<dbReference type="InterPro" id="IPR016120">
    <property type="entry name" value="Sig_transdc_His_kin_SpoOB"/>
</dbReference>
<accession>A0A9X3SNM3</accession>
<dbReference type="SUPFAM" id="SSF103190">
    <property type="entry name" value="Sensory domain-like"/>
    <property type="match status" value="1"/>
</dbReference>
<dbReference type="InterPro" id="IPR033463">
    <property type="entry name" value="sCache_3"/>
</dbReference>
<dbReference type="SMART" id="SM00387">
    <property type="entry name" value="HATPase_c"/>
    <property type="match status" value="1"/>
</dbReference>
<name>A0A9X3SNM3_9ACTN</name>
<comment type="caution">
    <text evidence="17">The sequence shown here is derived from an EMBL/GenBank/DDBJ whole genome shotgun (WGS) entry which is preliminary data.</text>
</comment>
<dbReference type="GO" id="GO:0000155">
    <property type="term" value="F:phosphorelay sensor kinase activity"/>
    <property type="evidence" value="ECO:0007669"/>
    <property type="project" value="InterPro"/>
</dbReference>
<dbReference type="Pfam" id="PF08448">
    <property type="entry name" value="PAS_4"/>
    <property type="match status" value="1"/>
</dbReference>
<organism evidence="17 18">
    <name type="scientific">Glycomyces luteolus</name>
    <dbReference type="NCBI Taxonomy" id="2670330"/>
    <lineage>
        <taxon>Bacteria</taxon>
        <taxon>Bacillati</taxon>
        <taxon>Actinomycetota</taxon>
        <taxon>Actinomycetes</taxon>
        <taxon>Glycomycetales</taxon>
        <taxon>Glycomycetaceae</taxon>
        <taxon>Glycomyces</taxon>
    </lineage>
</organism>
<evidence type="ECO:0000256" key="9">
    <source>
        <dbReference type="ARBA" id="ARBA00022777"/>
    </source>
</evidence>
<keyword evidence="11 14" id="KW-1133">Transmembrane helix</keyword>
<dbReference type="PANTHER" id="PTHR43547">
    <property type="entry name" value="TWO-COMPONENT HISTIDINE KINASE"/>
    <property type="match status" value="1"/>
</dbReference>
<dbReference type="RefSeq" id="WP_270108157.1">
    <property type="nucleotide sequence ID" value="NZ_JAPZVP010000001.1"/>
</dbReference>
<evidence type="ECO:0000313" key="17">
    <source>
        <dbReference type="EMBL" id="MDA1358362.1"/>
    </source>
</evidence>
<feature type="domain" description="Histidine kinase" evidence="15">
    <location>
        <begin position="303"/>
        <end position="535"/>
    </location>
</feature>
<keyword evidence="18" id="KW-1185">Reference proteome</keyword>
<keyword evidence="9 17" id="KW-0418">Kinase</keyword>
<keyword evidence="13 14" id="KW-0472">Membrane</keyword>
<sequence>MKQPWPLARQLLVLQLVLVVLLVGGGMALAYADARRATDDNARELVVTVAETVADSPSLTDALAAPDPSSELQPFAERVRTDTGVDFITIMDPDGIRFTHPDPDRIGEPFIGNTEEALAGRTFTETYTGTLGPSMRAVVPVLDGDAAVVALVAVGITIEAITAELNERLLPLAAVAAGVLVIGVAGSYLVSARLRRQTRGVAPAELRDMFEYYQAILHSVREGLVLVGSDGRVVLCNDAALDLLGMPADVRGTPVAELGLAEDLAAAFTSPESREDELHLTDTRVLLVNSVPVRSRDRGMGNAVTLRDHTELQNLSGELDTVRGFAESLRSQAHESANRLHAVISLIELGRVDRAVALATAELETAQQLTDRVVGSVAEPVLAALLLGKLSEASERGVELMLTADTAMQDTGTDVDARDLITILGNLIDNAMDAAVEHAAARAPKVTVTVRTEPGELFVRVADTGPGVVERADIFRRGWSTKPAAETGRGLGLALVGQAVRRYGGSIDVDNGSAPDGGASDGGGAVFTVRLPISSSR</sequence>
<dbReference type="EMBL" id="JAPZVP010000001">
    <property type="protein sequence ID" value="MDA1358362.1"/>
    <property type="molecule type" value="Genomic_DNA"/>
</dbReference>
<keyword evidence="10" id="KW-0067">ATP-binding</keyword>
<dbReference type="GO" id="GO:0005886">
    <property type="term" value="C:plasma membrane"/>
    <property type="evidence" value="ECO:0007669"/>
    <property type="project" value="UniProtKB-SubCell"/>
</dbReference>
<keyword evidence="4" id="KW-1003">Cell membrane</keyword>
<evidence type="ECO:0000256" key="6">
    <source>
        <dbReference type="ARBA" id="ARBA00022679"/>
    </source>
</evidence>
<dbReference type="PANTHER" id="PTHR43547:SF10">
    <property type="entry name" value="SENSOR HISTIDINE KINASE DCUS"/>
    <property type="match status" value="1"/>
</dbReference>
<dbReference type="CDD" id="cd00130">
    <property type="entry name" value="PAS"/>
    <property type="match status" value="1"/>
</dbReference>
<evidence type="ECO:0000256" key="13">
    <source>
        <dbReference type="ARBA" id="ARBA00023136"/>
    </source>
</evidence>
<keyword evidence="8" id="KW-0547">Nucleotide-binding</keyword>
<dbReference type="SUPFAM" id="SSF55874">
    <property type="entry name" value="ATPase domain of HSP90 chaperone/DNA topoisomerase II/histidine kinase"/>
    <property type="match status" value="1"/>
</dbReference>
<dbReference type="PRINTS" id="PR00344">
    <property type="entry name" value="BCTRLSENSOR"/>
</dbReference>
<dbReference type="GO" id="GO:0005524">
    <property type="term" value="F:ATP binding"/>
    <property type="evidence" value="ECO:0007669"/>
    <property type="project" value="UniProtKB-KW"/>
</dbReference>
<dbReference type="InterPro" id="IPR013656">
    <property type="entry name" value="PAS_4"/>
</dbReference>
<evidence type="ECO:0000256" key="10">
    <source>
        <dbReference type="ARBA" id="ARBA00022840"/>
    </source>
</evidence>
<proteinExistence type="predicted"/>
<dbReference type="InterPro" id="IPR005467">
    <property type="entry name" value="His_kinase_dom"/>
</dbReference>
<evidence type="ECO:0000256" key="7">
    <source>
        <dbReference type="ARBA" id="ARBA00022692"/>
    </source>
</evidence>
<dbReference type="Pfam" id="PF17203">
    <property type="entry name" value="sCache_3_2"/>
    <property type="match status" value="1"/>
</dbReference>
<evidence type="ECO:0000259" key="16">
    <source>
        <dbReference type="PROSITE" id="PS50112"/>
    </source>
</evidence>
<dbReference type="Pfam" id="PF02518">
    <property type="entry name" value="HATPase_c"/>
    <property type="match status" value="1"/>
</dbReference>
<dbReference type="InterPro" id="IPR004358">
    <property type="entry name" value="Sig_transdc_His_kin-like_C"/>
</dbReference>
<evidence type="ECO:0000256" key="8">
    <source>
        <dbReference type="ARBA" id="ARBA00022741"/>
    </source>
</evidence>
<comment type="subcellular location">
    <subcellularLocation>
        <location evidence="2">Cell membrane</location>
        <topology evidence="2">Multi-pass membrane protein</topology>
    </subcellularLocation>
</comment>
<comment type="catalytic activity">
    <reaction evidence="1">
        <text>ATP + protein L-histidine = ADP + protein N-phospho-L-histidine.</text>
        <dbReference type="EC" id="2.7.13.3"/>
    </reaction>
</comment>
<evidence type="ECO:0000256" key="1">
    <source>
        <dbReference type="ARBA" id="ARBA00000085"/>
    </source>
</evidence>
<dbReference type="InterPro" id="IPR035965">
    <property type="entry name" value="PAS-like_dom_sf"/>
</dbReference>
<dbReference type="PROSITE" id="PS50109">
    <property type="entry name" value="HIS_KIN"/>
    <property type="match status" value="1"/>
</dbReference>
<dbReference type="AlphaFoldDB" id="A0A9X3SNM3"/>
<protein>
    <recommendedName>
        <fullName evidence="3">histidine kinase</fullName>
        <ecNumber evidence="3">2.7.13.3</ecNumber>
    </recommendedName>
</protein>
<evidence type="ECO:0000256" key="5">
    <source>
        <dbReference type="ARBA" id="ARBA00022553"/>
    </source>
</evidence>
<dbReference type="EC" id="2.7.13.3" evidence="3"/>
<dbReference type="InterPro" id="IPR036890">
    <property type="entry name" value="HATPase_C_sf"/>
</dbReference>
<evidence type="ECO:0000256" key="3">
    <source>
        <dbReference type="ARBA" id="ARBA00012438"/>
    </source>
</evidence>
<dbReference type="SUPFAM" id="SSF55785">
    <property type="entry name" value="PYP-like sensor domain (PAS domain)"/>
    <property type="match status" value="1"/>
</dbReference>
<dbReference type="SMART" id="SM00091">
    <property type="entry name" value="PAS"/>
    <property type="match status" value="1"/>
</dbReference>
<feature type="transmembrane region" description="Helical" evidence="14">
    <location>
        <begin position="169"/>
        <end position="190"/>
    </location>
</feature>
<dbReference type="Gene3D" id="3.30.450.20">
    <property type="entry name" value="PAS domain"/>
    <property type="match status" value="2"/>
</dbReference>
<keyword evidence="7 14" id="KW-0812">Transmembrane</keyword>
<dbReference type="InterPro" id="IPR029151">
    <property type="entry name" value="Sensor-like_sf"/>
</dbReference>
<dbReference type="Proteomes" id="UP001146067">
    <property type="component" value="Unassembled WGS sequence"/>
</dbReference>
<gene>
    <name evidence="17" type="ORF">O1R50_01945</name>
</gene>
<dbReference type="PROSITE" id="PS50112">
    <property type="entry name" value="PAS"/>
    <property type="match status" value="1"/>
</dbReference>
<evidence type="ECO:0000256" key="12">
    <source>
        <dbReference type="ARBA" id="ARBA00023012"/>
    </source>
</evidence>
<reference evidence="17" key="1">
    <citation type="submission" date="2022-12" db="EMBL/GenBank/DDBJ databases">
        <title>Gycomyces niveus sp.nov.,a novel actinomycete isolated from soil in Shouguan.</title>
        <authorList>
            <person name="Yang X."/>
        </authorList>
    </citation>
    <scope>NUCLEOTIDE SEQUENCE</scope>
    <source>
        <strain evidence="17">NEAU-A15</strain>
    </source>
</reference>
<evidence type="ECO:0000256" key="14">
    <source>
        <dbReference type="SAM" id="Phobius"/>
    </source>
</evidence>
<dbReference type="InterPro" id="IPR000014">
    <property type="entry name" value="PAS"/>
</dbReference>
<feature type="domain" description="PAS" evidence="16">
    <location>
        <begin position="209"/>
        <end position="249"/>
    </location>
</feature>
<dbReference type="SUPFAM" id="SSF55890">
    <property type="entry name" value="Sporulation response regulatory protein Spo0B"/>
    <property type="match status" value="1"/>
</dbReference>
<evidence type="ECO:0000313" key="18">
    <source>
        <dbReference type="Proteomes" id="UP001146067"/>
    </source>
</evidence>
<evidence type="ECO:0000256" key="4">
    <source>
        <dbReference type="ARBA" id="ARBA00022475"/>
    </source>
</evidence>
<keyword evidence="6" id="KW-0808">Transferase</keyword>
<evidence type="ECO:0000256" key="11">
    <source>
        <dbReference type="ARBA" id="ARBA00022989"/>
    </source>
</evidence>
<keyword evidence="12" id="KW-0902">Two-component regulatory system</keyword>
<evidence type="ECO:0000259" key="15">
    <source>
        <dbReference type="PROSITE" id="PS50109"/>
    </source>
</evidence>
<evidence type="ECO:0000256" key="2">
    <source>
        <dbReference type="ARBA" id="ARBA00004651"/>
    </source>
</evidence>